<dbReference type="InterPro" id="IPR021324">
    <property type="entry name" value="DUF2929"/>
</dbReference>
<keyword evidence="1" id="KW-0472">Membrane</keyword>
<evidence type="ECO:0000313" key="3">
    <source>
        <dbReference type="Proteomes" id="UP000183988"/>
    </source>
</evidence>
<feature type="transmembrane region" description="Helical" evidence="1">
    <location>
        <begin position="32"/>
        <end position="53"/>
    </location>
</feature>
<dbReference type="RefSeq" id="WP_072890505.1">
    <property type="nucleotide sequence ID" value="NZ_FQVW01000021.1"/>
</dbReference>
<dbReference type="OrthoDB" id="2440739at2"/>
<evidence type="ECO:0000256" key="1">
    <source>
        <dbReference type="SAM" id="Phobius"/>
    </source>
</evidence>
<dbReference type="AlphaFoldDB" id="A0A1M5I3X5"/>
<dbReference type="Proteomes" id="UP000183988">
    <property type="component" value="Unassembled WGS sequence"/>
</dbReference>
<dbReference type="STRING" id="930117.SAMN05216225_102142"/>
<organism evidence="2 3">
    <name type="scientific">Ornithinibacillus halophilus</name>
    <dbReference type="NCBI Taxonomy" id="930117"/>
    <lineage>
        <taxon>Bacteria</taxon>
        <taxon>Bacillati</taxon>
        <taxon>Bacillota</taxon>
        <taxon>Bacilli</taxon>
        <taxon>Bacillales</taxon>
        <taxon>Bacillaceae</taxon>
        <taxon>Ornithinibacillus</taxon>
    </lineage>
</organism>
<name>A0A1M5I3X5_9BACI</name>
<dbReference type="Pfam" id="PF11151">
    <property type="entry name" value="DUF2929"/>
    <property type="match status" value="1"/>
</dbReference>
<sequence>MRYLWTIIWAVLITFVLSYVLSSMGGAEFLLVDTLIVAAVFSIAIFILGDGVLRQKKEQ</sequence>
<keyword evidence="1" id="KW-1133">Transmembrane helix</keyword>
<reference evidence="2 3" key="1">
    <citation type="submission" date="2016-11" db="EMBL/GenBank/DDBJ databases">
        <authorList>
            <person name="Jaros S."/>
            <person name="Januszkiewicz K."/>
            <person name="Wedrychowicz H."/>
        </authorList>
    </citation>
    <scope>NUCLEOTIDE SEQUENCE [LARGE SCALE GENOMIC DNA]</scope>
    <source>
        <strain evidence="2 3">IBRC-M 10683</strain>
    </source>
</reference>
<proteinExistence type="predicted"/>
<evidence type="ECO:0000313" key="2">
    <source>
        <dbReference type="EMBL" id="SHG23024.1"/>
    </source>
</evidence>
<keyword evidence="1" id="KW-0812">Transmembrane</keyword>
<keyword evidence="3" id="KW-1185">Reference proteome</keyword>
<accession>A0A1M5I3X5</accession>
<protein>
    <recommendedName>
        <fullName evidence="4">DUF2929 domain-containing protein</fullName>
    </recommendedName>
</protein>
<gene>
    <name evidence="2" type="ORF">SAMN05216225_102142</name>
</gene>
<dbReference type="EMBL" id="FQVW01000021">
    <property type="protein sequence ID" value="SHG23024.1"/>
    <property type="molecule type" value="Genomic_DNA"/>
</dbReference>
<evidence type="ECO:0008006" key="4">
    <source>
        <dbReference type="Google" id="ProtNLM"/>
    </source>
</evidence>